<dbReference type="InterPro" id="IPR024344">
    <property type="entry name" value="MDMPI_metal-binding"/>
</dbReference>
<dbReference type="KEGG" id="rmb:K529_011550"/>
<dbReference type="AlphaFoldDB" id="A0A1B1A487"/>
<gene>
    <name evidence="2" type="ORF">K529_011550</name>
</gene>
<reference evidence="2 3" key="1">
    <citation type="journal article" date="2016" name="ISME J.">
        <title>Global occurrence and heterogeneity of the Roseobacter-clade species Ruegeria mobilis.</title>
        <authorList>
            <person name="Sonnenschein E."/>
            <person name="Gram L."/>
        </authorList>
    </citation>
    <scope>NUCLEOTIDE SEQUENCE [LARGE SCALE GENOMIC DNA]</scope>
    <source>
        <strain evidence="2 3">F1926</strain>
    </source>
</reference>
<dbReference type="Gene3D" id="1.20.120.450">
    <property type="entry name" value="dinb family like domain"/>
    <property type="match status" value="1"/>
</dbReference>
<organism evidence="2 3">
    <name type="scientific">Tritonibacter mobilis F1926</name>
    <dbReference type="NCBI Taxonomy" id="1265309"/>
    <lineage>
        <taxon>Bacteria</taxon>
        <taxon>Pseudomonadati</taxon>
        <taxon>Pseudomonadota</taxon>
        <taxon>Alphaproteobacteria</taxon>
        <taxon>Rhodobacterales</taxon>
        <taxon>Paracoccaceae</taxon>
        <taxon>Tritonibacter</taxon>
    </lineage>
</organism>
<evidence type="ECO:0000313" key="2">
    <source>
        <dbReference type="EMBL" id="ANP41403.1"/>
    </source>
</evidence>
<dbReference type="EMBL" id="CP015230">
    <property type="protein sequence ID" value="ANP41403.1"/>
    <property type="molecule type" value="Genomic_DNA"/>
</dbReference>
<dbReference type="GO" id="GO:0046872">
    <property type="term" value="F:metal ion binding"/>
    <property type="evidence" value="ECO:0007669"/>
    <property type="project" value="InterPro"/>
</dbReference>
<proteinExistence type="predicted"/>
<name>A0A1B1A487_9RHOB</name>
<accession>A0A1B1A487</accession>
<dbReference type="NCBIfam" id="TIGR03083">
    <property type="entry name" value="maleylpyruvate isomerase family mycothiol-dependent enzyme"/>
    <property type="match status" value="1"/>
</dbReference>
<feature type="domain" description="Mycothiol-dependent maleylpyruvate isomerase metal-binding" evidence="1">
    <location>
        <begin position="8"/>
        <end position="145"/>
    </location>
</feature>
<dbReference type="RefSeq" id="WP_005622717.1">
    <property type="nucleotide sequence ID" value="NZ_CP015230.1"/>
</dbReference>
<protein>
    <submittedName>
        <fullName evidence="2">TIGR03084 family protein</fullName>
    </submittedName>
</protein>
<dbReference type="SUPFAM" id="SSF109854">
    <property type="entry name" value="DinB/YfiT-like putative metalloenzymes"/>
    <property type="match status" value="1"/>
</dbReference>
<dbReference type="InterPro" id="IPR034660">
    <property type="entry name" value="DinB/YfiT-like"/>
</dbReference>
<dbReference type="STRING" id="1265309.K529_011550"/>
<dbReference type="NCBIfam" id="TIGR03084">
    <property type="entry name" value="TIGR03084 family metal-binding protein"/>
    <property type="match status" value="1"/>
</dbReference>
<dbReference type="Pfam" id="PF11716">
    <property type="entry name" value="MDMPI_N"/>
    <property type="match status" value="1"/>
</dbReference>
<dbReference type="InterPro" id="IPR017518">
    <property type="entry name" value="CHP03084"/>
</dbReference>
<evidence type="ECO:0000259" key="1">
    <source>
        <dbReference type="Pfam" id="PF11716"/>
    </source>
</evidence>
<dbReference type="GeneID" id="28250476"/>
<evidence type="ECO:0000313" key="3">
    <source>
        <dbReference type="Proteomes" id="UP000013243"/>
    </source>
</evidence>
<dbReference type="OrthoDB" id="113180at2"/>
<dbReference type="InterPro" id="IPR017517">
    <property type="entry name" value="Maleyloyr_isom"/>
</dbReference>
<dbReference type="Proteomes" id="UP000013243">
    <property type="component" value="Chromosome"/>
</dbReference>
<sequence>MQQANDFQEESRILARCLDAAPDTIFAATTQFKDWTVEDILGHLHFFNAAAEAALAGPKAFDRMMAPAMAELAAGGSILALQFPWLAGLSGRELFVAWRDGATRLADAYSTADPKKRVKWVGPEMSALSAITARQMETWAHGQAIFDLLGQERSESDRIRNIVHLGVVTYGWSFRVWGQTVPEPAPYVELIAPSGEVWTWNTPQDSNHVTGTAVEFAQIVTQTRSWKDTSVAASSEVAQRWMQQAQCFAGPPNKPPEPGTRFRRPL</sequence>